<sequence>MRSVFAFLLLLFVLIAGRPAAQASKTPRAYYQLQVFYYTTAQQEQQLDDYLQQALVPALHRLKLQQIGVFKALENDTATEKKIYVLVPFRELQQWTQLDAHLQSDRSYLQAATGYHNSANKAGIYNRIETTFLKSFSMAPALQVPQLEGPKEQRIYELRSYESSSEKRFRSKVKMFNEGGEIGIFKRLGFNAVFYGEVLAGKRMPNLMYLTTHANMEARSQNWKNFGKDSTWKQLNAQMEYKENVSHIDVTFLKATPYSDL</sequence>
<dbReference type="RefSeq" id="WP_231004984.1">
    <property type="nucleotide sequence ID" value="NZ_JAJNEC010000005.1"/>
</dbReference>
<feature type="chain" id="PRO_5045679703" evidence="1">
    <location>
        <begin position="24"/>
        <end position="261"/>
    </location>
</feature>
<organism evidence="3 4">
    <name type="scientific">Niabella pedocola</name>
    <dbReference type="NCBI Taxonomy" id="1752077"/>
    <lineage>
        <taxon>Bacteria</taxon>
        <taxon>Pseudomonadati</taxon>
        <taxon>Bacteroidota</taxon>
        <taxon>Chitinophagia</taxon>
        <taxon>Chitinophagales</taxon>
        <taxon>Chitinophagaceae</taxon>
        <taxon>Niabella</taxon>
    </lineage>
</organism>
<evidence type="ECO:0000313" key="3">
    <source>
        <dbReference type="EMBL" id="MCD2423724.1"/>
    </source>
</evidence>
<evidence type="ECO:0000259" key="2">
    <source>
        <dbReference type="Pfam" id="PF07978"/>
    </source>
</evidence>
<dbReference type="InterPro" id="IPR012577">
    <property type="entry name" value="NIPSNAP"/>
</dbReference>
<evidence type="ECO:0000256" key="1">
    <source>
        <dbReference type="SAM" id="SignalP"/>
    </source>
</evidence>
<dbReference type="Gene3D" id="3.30.70.100">
    <property type="match status" value="2"/>
</dbReference>
<name>A0ABS8PSD5_9BACT</name>
<comment type="caution">
    <text evidence="3">The sequence shown here is derived from an EMBL/GenBank/DDBJ whole genome shotgun (WGS) entry which is preliminary data.</text>
</comment>
<feature type="domain" description="NIPSNAP" evidence="2">
    <location>
        <begin position="156"/>
        <end position="259"/>
    </location>
</feature>
<dbReference type="EMBL" id="JAJNEC010000005">
    <property type="protein sequence ID" value="MCD2423724.1"/>
    <property type="molecule type" value="Genomic_DNA"/>
</dbReference>
<accession>A0ABS8PSD5</accession>
<dbReference type="Pfam" id="PF07978">
    <property type="entry name" value="NIPSNAP"/>
    <property type="match status" value="1"/>
</dbReference>
<keyword evidence="4" id="KW-1185">Reference proteome</keyword>
<proteinExistence type="predicted"/>
<evidence type="ECO:0000313" key="4">
    <source>
        <dbReference type="Proteomes" id="UP001199816"/>
    </source>
</evidence>
<reference evidence="3 4" key="1">
    <citation type="submission" date="2021-11" db="EMBL/GenBank/DDBJ databases">
        <title>Genomic of Niabella pedocola.</title>
        <authorList>
            <person name="Wu T."/>
        </authorList>
    </citation>
    <scope>NUCLEOTIDE SEQUENCE [LARGE SCALE GENOMIC DNA]</scope>
    <source>
        <strain evidence="3 4">JCM 31011</strain>
    </source>
</reference>
<dbReference type="SUPFAM" id="SSF54909">
    <property type="entry name" value="Dimeric alpha+beta barrel"/>
    <property type="match status" value="1"/>
</dbReference>
<protein>
    <submittedName>
        <fullName evidence="3">NIPSNAP family protein</fullName>
    </submittedName>
</protein>
<feature type="signal peptide" evidence="1">
    <location>
        <begin position="1"/>
        <end position="23"/>
    </location>
</feature>
<dbReference type="InterPro" id="IPR011008">
    <property type="entry name" value="Dimeric_a/b-barrel"/>
</dbReference>
<keyword evidence="1" id="KW-0732">Signal</keyword>
<gene>
    <name evidence="3" type="ORF">LQ567_13185</name>
</gene>
<dbReference type="Proteomes" id="UP001199816">
    <property type="component" value="Unassembled WGS sequence"/>
</dbReference>